<keyword evidence="3" id="KW-0902">Two-component regulatory system</keyword>
<dbReference type="Gene3D" id="3.30.565.10">
    <property type="entry name" value="Histidine kinase-like ATPase, C-terminal domain"/>
    <property type="match status" value="1"/>
</dbReference>
<feature type="domain" description="Histidine kinase" evidence="7">
    <location>
        <begin position="448"/>
        <end position="637"/>
    </location>
</feature>
<dbReference type="SMART" id="SM00028">
    <property type="entry name" value="TPR"/>
    <property type="match status" value="5"/>
</dbReference>
<keyword evidence="9" id="KW-1185">Reference proteome</keyword>
<dbReference type="SUPFAM" id="SSF55874">
    <property type="entry name" value="ATPase domain of HSP90 chaperone/DNA topoisomerase II/histidine kinase"/>
    <property type="match status" value="1"/>
</dbReference>
<keyword evidence="1" id="KW-0808">Transferase</keyword>
<dbReference type="InterPro" id="IPR011712">
    <property type="entry name" value="Sig_transdc_His_kin_sub3_dim/P"/>
</dbReference>
<dbReference type="InterPro" id="IPR003594">
    <property type="entry name" value="HATPase_dom"/>
</dbReference>
<dbReference type="Pfam" id="PF13424">
    <property type="entry name" value="TPR_12"/>
    <property type="match status" value="2"/>
</dbReference>
<name>A0A1K2IEQ5_9FLAO</name>
<dbReference type="InterPro" id="IPR019734">
    <property type="entry name" value="TPR_rpt"/>
</dbReference>
<dbReference type="GO" id="GO:0000155">
    <property type="term" value="F:phosphorelay sensor kinase activity"/>
    <property type="evidence" value="ECO:0007669"/>
    <property type="project" value="InterPro"/>
</dbReference>
<dbReference type="EMBL" id="FPKV01000001">
    <property type="protein sequence ID" value="SFZ90726.1"/>
    <property type="molecule type" value="Genomic_DNA"/>
</dbReference>
<evidence type="ECO:0000259" key="7">
    <source>
        <dbReference type="PROSITE" id="PS50109"/>
    </source>
</evidence>
<keyword evidence="2 8" id="KW-0418">Kinase</keyword>
<feature type="coiled-coil region" evidence="5">
    <location>
        <begin position="461"/>
        <end position="495"/>
    </location>
</feature>
<evidence type="ECO:0000256" key="3">
    <source>
        <dbReference type="ARBA" id="ARBA00023012"/>
    </source>
</evidence>
<dbReference type="AlphaFoldDB" id="A0A1K2IEQ5"/>
<dbReference type="RefSeq" id="WP_072400715.1">
    <property type="nucleotide sequence ID" value="NZ_FPKV01000001.1"/>
</dbReference>
<evidence type="ECO:0000256" key="1">
    <source>
        <dbReference type="ARBA" id="ARBA00022679"/>
    </source>
</evidence>
<dbReference type="InterPro" id="IPR011990">
    <property type="entry name" value="TPR-like_helical_dom_sf"/>
</dbReference>
<proteinExistence type="predicted"/>
<dbReference type="Gene3D" id="1.25.40.10">
    <property type="entry name" value="Tetratricopeptide repeat domain"/>
    <property type="match status" value="2"/>
</dbReference>
<gene>
    <name evidence="8" type="ORF">SAMN05428642_1011105</name>
</gene>
<evidence type="ECO:0000256" key="5">
    <source>
        <dbReference type="SAM" id="Coils"/>
    </source>
</evidence>
<dbReference type="GO" id="GO:0046983">
    <property type="term" value="F:protein dimerization activity"/>
    <property type="evidence" value="ECO:0007669"/>
    <property type="project" value="InterPro"/>
</dbReference>
<evidence type="ECO:0000256" key="4">
    <source>
        <dbReference type="PROSITE-ProRule" id="PRU00339"/>
    </source>
</evidence>
<keyword evidence="6" id="KW-1133">Transmembrane helix</keyword>
<protein>
    <submittedName>
        <fullName evidence="8">Histidine kinase-, DNA gyrase B-, and HSP90-like ATPase</fullName>
    </submittedName>
</protein>
<accession>A0A1K2IEQ5</accession>
<keyword evidence="5" id="KW-0175">Coiled coil</keyword>
<feature type="repeat" description="TPR" evidence="4">
    <location>
        <begin position="162"/>
        <end position="195"/>
    </location>
</feature>
<reference evidence="8 9" key="1">
    <citation type="submission" date="2016-10" db="EMBL/GenBank/DDBJ databases">
        <authorList>
            <person name="de Groot N.N."/>
        </authorList>
    </citation>
    <scope>NUCLEOTIDE SEQUENCE [LARGE SCALE GENOMIC DNA]</scope>
    <source>
        <strain evidence="8 9">DSM 18180</strain>
    </source>
</reference>
<dbReference type="InterPro" id="IPR050482">
    <property type="entry name" value="Sensor_HK_TwoCompSys"/>
</dbReference>
<feature type="transmembrane region" description="Helical" evidence="6">
    <location>
        <begin position="404"/>
        <end position="422"/>
    </location>
</feature>
<sequence length="637" mass="72665">MRKLLSYILLFYCLILFQAINAQSTRIDSLLAVLTTQKGEDKVKTYYNLVENLRNDTDSMGFYIRKALDLSQDINYTKGVIDGYNGLALYWCDRGQPDSSIVATKNALAILSGKSKPSLERIQSFSNYGQALMQMAHYDESAKWHLRSLADSEKINDPNGIVRSLNNLGTIYWYLNDLDSALSYYTRALSISKKNSIDIFTAKILGNIAIINHSQGKLQEAKVAFDKALLMKRKLNDQLEVAITLQNMGRLYQQLEEFDKAKNYYYQSITISKQIDDQIGVIYTLQNLASLEGNTKNPDRAIKLLDSALVLAKKIKFKEGIKFVYDLKSNLLAEMDDYKNAFENRLLYEAWKDTISNEKHLNMVKELETKYETEKKQNEILSLSDENLKKEVTISKKNSFIKTILFSGAILAVIGLSIFMVFRQKYNINKQQAVVETMAKTELKEQHRISRDLHDSVGAMLAAVSNQLSKLITVNKEQQEQIKKTQQLLSQTADETRRIAHNMMPEELVKFGLINAIENTVEGIVSAKKIKVDFVHFGMEERLDDIKELHIYRIIQELLQNIQKHAQATKSTLQFTKHQNELNVIIEDDGNGFKINNTNNGTGLQNIYSRVQFLKGTIQIDSLLDKGTSININIPLV</sequence>
<dbReference type="InterPro" id="IPR036890">
    <property type="entry name" value="HATPase_C_sf"/>
</dbReference>
<feature type="coiled-coil region" evidence="5">
    <location>
        <begin position="357"/>
        <end position="384"/>
    </location>
</feature>
<dbReference type="Proteomes" id="UP000182544">
    <property type="component" value="Unassembled WGS sequence"/>
</dbReference>
<dbReference type="OrthoDB" id="9778366at2"/>
<dbReference type="Pfam" id="PF02518">
    <property type="entry name" value="HATPase_c"/>
    <property type="match status" value="1"/>
</dbReference>
<keyword evidence="4" id="KW-0802">TPR repeat</keyword>
<evidence type="ECO:0000313" key="8">
    <source>
        <dbReference type="EMBL" id="SFZ90726.1"/>
    </source>
</evidence>
<dbReference type="STRING" id="369401.SAMN05428642_1011105"/>
<dbReference type="PANTHER" id="PTHR24421">
    <property type="entry name" value="NITRATE/NITRITE SENSOR PROTEIN NARX-RELATED"/>
    <property type="match status" value="1"/>
</dbReference>
<evidence type="ECO:0000256" key="2">
    <source>
        <dbReference type="ARBA" id="ARBA00022777"/>
    </source>
</evidence>
<evidence type="ECO:0000313" key="9">
    <source>
        <dbReference type="Proteomes" id="UP000182544"/>
    </source>
</evidence>
<dbReference type="CDD" id="cd16917">
    <property type="entry name" value="HATPase_UhpB-NarQ-NarX-like"/>
    <property type="match status" value="1"/>
</dbReference>
<dbReference type="InterPro" id="IPR005467">
    <property type="entry name" value="His_kinase_dom"/>
</dbReference>
<evidence type="ECO:0000256" key="6">
    <source>
        <dbReference type="SAM" id="Phobius"/>
    </source>
</evidence>
<keyword evidence="6" id="KW-0812">Transmembrane</keyword>
<dbReference type="PROSITE" id="PS50109">
    <property type="entry name" value="HIS_KIN"/>
    <property type="match status" value="1"/>
</dbReference>
<dbReference type="PROSITE" id="PS50005">
    <property type="entry name" value="TPR"/>
    <property type="match status" value="2"/>
</dbReference>
<keyword evidence="6" id="KW-0472">Membrane</keyword>
<dbReference type="GO" id="GO:0016020">
    <property type="term" value="C:membrane"/>
    <property type="evidence" value="ECO:0007669"/>
    <property type="project" value="InterPro"/>
</dbReference>
<dbReference type="SUPFAM" id="SSF48452">
    <property type="entry name" value="TPR-like"/>
    <property type="match status" value="2"/>
</dbReference>
<dbReference type="Gene3D" id="1.20.5.1930">
    <property type="match status" value="1"/>
</dbReference>
<feature type="repeat" description="TPR" evidence="4">
    <location>
        <begin position="242"/>
        <end position="275"/>
    </location>
</feature>
<organism evidence="8 9">
    <name type="scientific">Flaviramulus basaltis</name>
    <dbReference type="NCBI Taxonomy" id="369401"/>
    <lineage>
        <taxon>Bacteria</taxon>
        <taxon>Pseudomonadati</taxon>
        <taxon>Bacteroidota</taxon>
        <taxon>Flavobacteriia</taxon>
        <taxon>Flavobacteriales</taxon>
        <taxon>Flavobacteriaceae</taxon>
        <taxon>Flaviramulus</taxon>
    </lineage>
</organism>
<dbReference type="Pfam" id="PF07730">
    <property type="entry name" value="HisKA_3"/>
    <property type="match status" value="1"/>
</dbReference>